<evidence type="ECO:0000256" key="20">
    <source>
        <dbReference type="ARBA" id="ARBA00023242"/>
    </source>
</evidence>
<organism evidence="32 33">
    <name type="scientific">Knipowitschia caucasica</name>
    <name type="common">Caucasian dwarf goby</name>
    <name type="synonym">Pomatoschistus caucasicus</name>
    <dbReference type="NCBI Taxonomy" id="637954"/>
    <lineage>
        <taxon>Eukaryota</taxon>
        <taxon>Metazoa</taxon>
        <taxon>Chordata</taxon>
        <taxon>Craniata</taxon>
        <taxon>Vertebrata</taxon>
        <taxon>Euteleostomi</taxon>
        <taxon>Actinopterygii</taxon>
        <taxon>Neopterygii</taxon>
        <taxon>Teleostei</taxon>
        <taxon>Neoteleostei</taxon>
        <taxon>Acanthomorphata</taxon>
        <taxon>Gobiaria</taxon>
        <taxon>Gobiiformes</taxon>
        <taxon>Gobioidei</taxon>
        <taxon>Gobiidae</taxon>
        <taxon>Gobiinae</taxon>
        <taxon>Knipowitschia</taxon>
    </lineage>
</organism>
<dbReference type="InterPro" id="IPR041645">
    <property type="entry name" value="ADAMTS_CR_2"/>
</dbReference>
<dbReference type="InterPro" id="IPR024079">
    <property type="entry name" value="MetalloPept_cat_dom_sf"/>
</dbReference>
<evidence type="ECO:0000256" key="24">
    <source>
        <dbReference type="PIRSR" id="PIRSR613273-3"/>
    </source>
</evidence>
<evidence type="ECO:0000259" key="29">
    <source>
        <dbReference type="PROSITE" id="PS50097"/>
    </source>
</evidence>
<dbReference type="Gene3D" id="3.30.710.10">
    <property type="entry name" value="Potassium Channel Kv1.1, Chain A"/>
    <property type="match status" value="1"/>
</dbReference>
<feature type="disulfide bond" evidence="24">
    <location>
        <begin position="450"/>
        <end position="472"/>
    </location>
</feature>
<keyword evidence="17 24" id="KW-1015">Disulfide bond</keyword>
<evidence type="ECO:0000259" key="30">
    <source>
        <dbReference type="PROSITE" id="PS50157"/>
    </source>
</evidence>
<dbReference type="SMART" id="SM00355">
    <property type="entry name" value="ZnF_C2H2"/>
    <property type="match status" value="4"/>
</dbReference>
<dbReference type="GO" id="GO:0005634">
    <property type="term" value="C:nucleus"/>
    <property type="evidence" value="ECO:0007669"/>
    <property type="project" value="UniProtKB-SubCell"/>
</dbReference>
<dbReference type="Gene3D" id="2.60.120.830">
    <property type="match status" value="1"/>
</dbReference>
<dbReference type="InterPro" id="IPR013087">
    <property type="entry name" value="Znf_C2H2_type"/>
</dbReference>
<dbReference type="GO" id="GO:0030198">
    <property type="term" value="P:extracellular matrix organization"/>
    <property type="evidence" value="ECO:0007669"/>
    <property type="project" value="InterPro"/>
</dbReference>
<dbReference type="SUPFAM" id="SSF82895">
    <property type="entry name" value="TSP-1 type 1 repeat"/>
    <property type="match status" value="3"/>
</dbReference>
<evidence type="ECO:0000256" key="1">
    <source>
        <dbReference type="ARBA" id="ARBA00004123"/>
    </source>
</evidence>
<evidence type="ECO:0000256" key="12">
    <source>
        <dbReference type="ARBA" id="ARBA00022833"/>
    </source>
</evidence>
<keyword evidence="7 23" id="KW-0479">Metal-binding</keyword>
<feature type="chain" id="PRO_5043573133" description="Zinc finger and BTB domain-containing protein 44" evidence="28">
    <location>
        <begin position="18"/>
        <end position="1659"/>
    </location>
</feature>
<evidence type="ECO:0000256" key="16">
    <source>
        <dbReference type="ARBA" id="ARBA00023145"/>
    </source>
</evidence>
<keyword evidence="18" id="KW-0804">Transcription</keyword>
<name>A0AAV2J030_KNICA</name>
<evidence type="ECO:0000256" key="23">
    <source>
        <dbReference type="PIRSR" id="PIRSR613273-2"/>
    </source>
</evidence>
<dbReference type="GO" id="GO:0031012">
    <property type="term" value="C:extracellular matrix"/>
    <property type="evidence" value="ECO:0007669"/>
    <property type="project" value="TreeGrafter"/>
</dbReference>
<dbReference type="Pfam" id="PF17771">
    <property type="entry name" value="ADAMTS_CR_2"/>
    <property type="match status" value="1"/>
</dbReference>
<dbReference type="FunFam" id="3.30.160.60:FF:000278">
    <property type="entry name" value="zinc finger and BTB domain-containing protein 44 isoform X1"/>
    <property type="match status" value="1"/>
</dbReference>
<dbReference type="Pfam" id="PF05986">
    <property type="entry name" value="ADAMTS_spacer1"/>
    <property type="match status" value="1"/>
</dbReference>
<dbReference type="FunFam" id="3.30.160.60:FF:000266">
    <property type="entry name" value="zinc finger and BTB domain-containing protein 44 isoform X1"/>
    <property type="match status" value="1"/>
</dbReference>
<evidence type="ECO:0000256" key="26">
    <source>
        <dbReference type="PROSITE-ProRule" id="PRU00276"/>
    </source>
</evidence>
<comment type="caution">
    <text evidence="26">Lacks conserved residue(s) required for the propagation of feature annotation.</text>
</comment>
<dbReference type="EMBL" id="OZ035832">
    <property type="protein sequence ID" value="CAL1570869.1"/>
    <property type="molecule type" value="Genomic_DNA"/>
</dbReference>
<proteinExistence type="predicted"/>
<dbReference type="CDD" id="cd04273">
    <property type="entry name" value="ZnMc_ADAMTS_like"/>
    <property type="match status" value="1"/>
</dbReference>
<evidence type="ECO:0000256" key="11">
    <source>
        <dbReference type="ARBA" id="ARBA00022801"/>
    </source>
</evidence>
<dbReference type="CDD" id="cd18228">
    <property type="entry name" value="BTB_POZ_ZBTB44"/>
    <property type="match status" value="1"/>
</dbReference>
<evidence type="ECO:0000256" key="27">
    <source>
        <dbReference type="SAM" id="MobiDB-lite"/>
    </source>
</evidence>
<feature type="binding site" evidence="23">
    <location>
        <position position="413"/>
    </location>
    <ligand>
        <name>Ca(2+)</name>
        <dbReference type="ChEBI" id="CHEBI:29108"/>
        <label>1</label>
    </ligand>
</feature>
<comment type="cofactor">
    <cofactor evidence="23">
        <name>Zn(2+)</name>
        <dbReference type="ChEBI" id="CHEBI:29105"/>
    </cofactor>
    <text evidence="23">Binds 1 zinc ion per subunit.</text>
</comment>
<dbReference type="GO" id="GO:0004222">
    <property type="term" value="F:metalloendopeptidase activity"/>
    <property type="evidence" value="ECO:0007669"/>
    <property type="project" value="InterPro"/>
</dbReference>
<dbReference type="SUPFAM" id="SSF54695">
    <property type="entry name" value="POZ domain"/>
    <property type="match status" value="1"/>
</dbReference>
<dbReference type="Gene3D" id="3.30.160.60">
    <property type="entry name" value="Classic Zinc Finger"/>
    <property type="match status" value="3"/>
</dbReference>
<feature type="disulfide bond" evidence="24">
    <location>
        <begin position="368"/>
        <end position="397"/>
    </location>
</feature>
<feature type="compositionally biased region" description="Basic and acidic residues" evidence="27">
    <location>
        <begin position="1648"/>
        <end position="1659"/>
    </location>
</feature>
<evidence type="ECO:0000256" key="2">
    <source>
        <dbReference type="ARBA" id="ARBA00004498"/>
    </source>
</evidence>
<evidence type="ECO:0000256" key="7">
    <source>
        <dbReference type="ARBA" id="ARBA00022723"/>
    </source>
</evidence>
<feature type="domain" description="C2H2-type" evidence="30">
    <location>
        <begin position="1416"/>
        <end position="1443"/>
    </location>
</feature>
<dbReference type="InterPro" id="IPR006586">
    <property type="entry name" value="ADAM_Cys-rich"/>
</dbReference>
<evidence type="ECO:0000313" key="32">
    <source>
        <dbReference type="EMBL" id="CAL1570869.1"/>
    </source>
</evidence>
<dbReference type="InterPro" id="IPR000884">
    <property type="entry name" value="TSP1_rpt"/>
</dbReference>
<feature type="binding site" evidence="23 26">
    <location>
        <position position="356"/>
    </location>
    <ligand>
        <name>Zn(2+)</name>
        <dbReference type="ChEBI" id="CHEBI:29105"/>
        <note>catalytic</note>
    </ligand>
</feature>
<evidence type="ECO:0000256" key="4">
    <source>
        <dbReference type="ARBA" id="ARBA00022530"/>
    </source>
</evidence>
<evidence type="ECO:0000256" key="17">
    <source>
        <dbReference type="ARBA" id="ARBA00023157"/>
    </source>
</evidence>
<dbReference type="InterPro" id="IPR036383">
    <property type="entry name" value="TSP1_rpt_sf"/>
</dbReference>
<evidence type="ECO:0000256" key="6">
    <source>
        <dbReference type="ARBA" id="ARBA00022685"/>
    </source>
</evidence>
<dbReference type="PANTHER" id="PTHR13723:SF41">
    <property type="entry name" value="A DISINTEGRIN AND METALLOPROTEINASE WITH THROMBOSPONDIN MOTIFS 8"/>
    <property type="match status" value="1"/>
</dbReference>
<keyword evidence="6" id="KW-0165">Cleavage on pair of basic residues</keyword>
<keyword evidence="19" id="KW-0325">Glycoprotein</keyword>
<dbReference type="Gene3D" id="2.20.100.10">
    <property type="entry name" value="Thrombospondin type-1 (TSP1) repeat"/>
    <property type="match status" value="3"/>
</dbReference>
<feature type="disulfide bond" evidence="24">
    <location>
        <begin position="524"/>
        <end position="561"/>
    </location>
</feature>
<dbReference type="InterPro" id="IPR013277">
    <property type="entry name" value="Pept_M12B_ADAM-TS8"/>
</dbReference>
<feature type="domain" description="C2H2-type" evidence="30">
    <location>
        <begin position="1444"/>
        <end position="1471"/>
    </location>
</feature>
<dbReference type="Pfam" id="PF00096">
    <property type="entry name" value="zf-C2H2"/>
    <property type="match status" value="3"/>
</dbReference>
<keyword evidence="15" id="KW-0238">DNA-binding</keyword>
<keyword evidence="14" id="KW-0482">Metalloprotease</keyword>
<evidence type="ECO:0000256" key="14">
    <source>
        <dbReference type="ARBA" id="ARBA00023049"/>
    </source>
</evidence>
<dbReference type="PROSITE" id="PS50097">
    <property type="entry name" value="BTB"/>
    <property type="match status" value="1"/>
</dbReference>
<keyword evidence="11" id="KW-0378">Hydrolase</keyword>
<dbReference type="InterPro" id="IPR036236">
    <property type="entry name" value="Znf_C2H2_sf"/>
</dbReference>
<gene>
    <name evidence="32" type="ORF">KC01_LOCUS3080</name>
</gene>
<evidence type="ECO:0000259" key="31">
    <source>
        <dbReference type="PROSITE" id="PS50215"/>
    </source>
</evidence>
<feature type="disulfide bond" evidence="24">
    <location>
        <begin position="487"/>
        <end position="498"/>
    </location>
</feature>
<feature type="disulfide bond" evidence="24">
    <location>
        <begin position="539"/>
        <end position="551"/>
    </location>
</feature>
<dbReference type="InterPro" id="IPR050439">
    <property type="entry name" value="ADAMTS_ADAMTS-like"/>
</dbReference>
<feature type="binding site" evidence="23">
    <location>
        <position position="212"/>
    </location>
    <ligand>
        <name>Ca(2+)</name>
        <dbReference type="ChEBI" id="CHEBI:29108"/>
        <label>1</label>
    </ligand>
</feature>
<dbReference type="Pfam" id="PF01562">
    <property type="entry name" value="Pep_M12B_propep"/>
    <property type="match status" value="1"/>
</dbReference>
<dbReference type="PRINTS" id="PR01857">
    <property type="entry name" value="ADAMTSFAMILY"/>
</dbReference>
<dbReference type="Pfam" id="PF19236">
    <property type="entry name" value="ADAMTS_CR_3"/>
    <property type="match status" value="1"/>
</dbReference>
<dbReference type="PROSITE" id="PS50157">
    <property type="entry name" value="ZINC_FINGER_C2H2_2"/>
    <property type="match status" value="4"/>
</dbReference>
<keyword evidence="5" id="KW-0645">Protease</keyword>
<evidence type="ECO:0000256" key="22">
    <source>
        <dbReference type="PIRSR" id="PIRSR613273-1"/>
    </source>
</evidence>
<feature type="domain" description="C2H2-type" evidence="30">
    <location>
        <begin position="1472"/>
        <end position="1501"/>
    </location>
</feature>
<dbReference type="SMART" id="SM00225">
    <property type="entry name" value="BTB"/>
    <property type="match status" value="1"/>
</dbReference>
<feature type="region of interest" description="Disordered" evidence="27">
    <location>
        <begin position="1315"/>
        <end position="1347"/>
    </location>
</feature>
<dbReference type="FunFam" id="2.60.120.830:FF:000001">
    <property type="entry name" value="A disintegrin and metalloproteinase with thrombospondin motifs 1"/>
    <property type="match status" value="1"/>
</dbReference>
<evidence type="ECO:0000256" key="15">
    <source>
        <dbReference type="ARBA" id="ARBA00023125"/>
    </source>
</evidence>
<dbReference type="GO" id="GO:0003677">
    <property type="term" value="F:DNA binding"/>
    <property type="evidence" value="ECO:0007669"/>
    <property type="project" value="UniProtKB-KW"/>
</dbReference>
<dbReference type="GO" id="GO:0006508">
    <property type="term" value="P:proteolysis"/>
    <property type="evidence" value="ECO:0007669"/>
    <property type="project" value="UniProtKB-KW"/>
</dbReference>
<dbReference type="Proteomes" id="UP001497482">
    <property type="component" value="Chromosome 10"/>
</dbReference>
<evidence type="ECO:0000256" key="8">
    <source>
        <dbReference type="ARBA" id="ARBA00022729"/>
    </source>
</evidence>
<feature type="disulfide bond" evidence="24">
    <location>
        <begin position="313"/>
        <end position="318"/>
    </location>
</feature>
<dbReference type="Pfam" id="PF00090">
    <property type="entry name" value="TSP_1"/>
    <property type="match status" value="1"/>
</dbReference>
<dbReference type="InterPro" id="IPR011333">
    <property type="entry name" value="SKP1/BTB/POZ_sf"/>
</dbReference>
<evidence type="ECO:0000256" key="13">
    <source>
        <dbReference type="ARBA" id="ARBA00023015"/>
    </source>
</evidence>
<feature type="binding site" evidence="23 26">
    <location>
        <position position="352"/>
    </location>
    <ligand>
        <name>Zn(2+)</name>
        <dbReference type="ChEBI" id="CHEBI:29105"/>
        <note>catalytic</note>
    </ligand>
</feature>
<dbReference type="PROSITE" id="PS00028">
    <property type="entry name" value="ZINC_FINGER_C2H2_1"/>
    <property type="match status" value="4"/>
</dbReference>
<dbReference type="FunFam" id="2.20.100.10:FF:000005">
    <property type="entry name" value="ADAM metallopeptidase with thrombospondin type 1 motif 9"/>
    <property type="match status" value="1"/>
</dbReference>
<dbReference type="SMART" id="SM00209">
    <property type="entry name" value="TSP1"/>
    <property type="match status" value="3"/>
</dbReference>
<dbReference type="SMART" id="SM00608">
    <property type="entry name" value="ACR"/>
    <property type="match status" value="1"/>
</dbReference>
<feature type="binding site" evidence="23">
    <location>
        <position position="302"/>
    </location>
    <ligand>
        <name>Ca(2+)</name>
        <dbReference type="ChEBI" id="CHEBI:29108"/>
        <label>1</label>
    </ligand>
</feature>
<keyword evidence="23" id="KW-0106">Calcium</keyword>
<keyword evidence="33" id="KW-1185">Reference proteome</keyword>
<feature type="compositionally biased region" description="Low complexity" evidence="27">
    <location>
        <begin position="1323"/>
        <end position="1340"/>
    </location>
</feature>
<feature type="binding site" evidence="23">
    <location>
        <position position="416"/>
    </location>
    <ligand>
        <name>Ca(2+)</name>
        <dbReference type="ChEBI" id="CHEBI:29108"/>
        <label>1</label>
    </ligand>
</feature>
<feature type="domain" description="Peptidase M12B" evidence="31">
    <location>
        <begin position="209"/>
        <end position="418"/>
    </location>
</feature>
<dbReference type="InterPro" id="IPR000210">
    <property type="entry name" value="BTB/POZ_dom"/>
</dbReference>
<feature type="disulfide bond" evidence="24">
    <location>
        <begin position="439"/>
        <end position="464"/>
    </location>
</feature>
<dbReference type="FunFam" id="3.40.390.10:FF:000001">
    <property type="entry name" value="A disintegrin and metalloproteinase with thrombospondin motifs 1"/>
    <property type="match status" value="1"/>
</dbReference>
<dbReference type="Pfam" id="PF00651">
    <property type="entry name" value="BTB"/>
    <property type="match status" value="1"/>
</dbReference>
<feature type="region of interest" description="Disordered" evidence="27">
    <location>
        <begin position="1592"/>
        <end position="1659"/>
    </location>
</feature>
<dbReference type="FunFam" id="2.20.100.10:FF:000006">
    <property type="entry name" value="A disintegrin and metalloproteinase with thrombospondin motifs 1"/>
    <property type="match status" value="1"/>
</dbReference>
<feature type="disulfide bond" evidence="24">
    <location>
        <begin position="459"/>
        <end position="493"/>
    </location>
</feature>
<keyword evidence="20" id="KW-0539">Nucleus</keyword>
<keyword evidence="3" id="KW-0964">Secreted</keyword>
<comment type="subcellular location">
    <subcellularLocation>
        <location evidence="1">Nucleus</location>
    </subcellularLocation>
    <subcellularLocation>
        <location evidence="2">Secreted</location>
        <location evidence="2">Extracellular space</location>
        <location evidence="2">Extracellular matrix</location>
    </subcellularLocation>
</comment>
<feature type="region of interest" description="Disordered" evidence="27">
    <location>
        <begin position="172"/>
        <end position="199"/>
    </location>
</feature>
<feature type="disulfide bond" evidence="24">
    <location>
        <begin position="330"/>
        <end position="413"/>
    </location>
</feature>
<dbReference type="GO" id="GO:0008270">
    <property type="term" value="F:zinc ion binding"/>
    <property type="evidence" value="ECO:0007669"/>
    <property type="project" value="UniProtKB-KW"/>
</dbReference>
<keyword evidence="13" id="KW-0805">Transcription regulation</keyword>
<dbReference type="InterPro" id="IPR045371">
    <property type="entry name" value="ADAMTS_CR_3"/>
</dbReference>
<dbReference type="InterPro" id="IPR013273">
    <property type="entry name" value="ADAMTS/ADAMTS-like"/>
</dbReference>
<evidence type="ECO:0000313" key="33">
    <source>
        <dbReference type="Proteomes" id="UP001497482"/>
    </source>
</evidence>
<feature type="active site" evidence="22 26">
    <location>
        <position position="353"/>
    </location>
</feature>
<evidence type="ECO:0000256" key="5">
    <source>
        <dbReference type="ARBA" id="ARBA00022670"/>
    </source>
</evidence>
<dbReference type="Pfam" id="PF19030">
    <property type="entry name" value="TSP1_ADAMTS"/>
    <property type="match status" value="2"/>
</dbReference>
<evidence type="ECO:0000256" key="25">
    <source>
        <dbReference type="PROSITE-ProRule" id="PRU00042"/>
    </source>
</evidence>
<dbReference type="InterPro" id="IPR010294">
    <property type="entry name" value="ADAMTS_spacer1"/>
</dbReference>
<dbReference type="Gene3D" id="3.40.1620.60">
    <property type="match status" value="2"/>
</dbReference>
<dbReference type="PRINTS" id="PR01861">
    <property type="entry name" value="ADAMTS8"/>
</dbReference>
<dbReference type="PANTHER" id="PTHR13723">
    <property type="entry name" value="ADAMTS A DISINTEGRIN AND METALLOPROTEASE WITH THROMBOSPONDIN MOTIFS PROTEASE"/>
    <property type="match status" value="1"/>
</dbReference>
<feature type="disulfide bond" evidence="24">
    <location>
        <begin position="284"/>
        <end position="336"/>
    </location>
</feature>
<dbReference type="PROSITE" id="PS50215">
    <property type="entry name" value="ADAM_MEPRO"/>
    <property type="match status" value="1"/>
</dbReference>
<dbReference type="InterPro" id="IPR002870">
    <property type="entry name" value="Peptidase_M12B_N"/>
</dbReference>
<feature type="domain" description="BTB" evidence="29">
    <location>
        <begin position="1042"/>
        <end position="1108"/>
    </location>
</feature>
<dbReference type="InterPro" id="IPR001590">
    <property type="entry name" value="Peptidase_M12B"/>
</dbReference>
<accession>A0AAV2J030</accession>
<feature type="compositionally biased region" description="Pro residues" evidence="27">
    <location>
        <begin position="1603"/>
        <end position="1613"/>
    </location>
</feature>
<evidence type="ECO:0000256" key="21">
    <source>
        <dbReference type="ARBA" id="ARBA00070979"/>
    </source>
</evidence>
<feature type="binding site" evidence="23">
    <location>
        <position position="416"/>
    </location>
    <ligand>
        <name>Ca(2+)</name>
        <dbReference type="ChEBI" id="CHEBI:29108"/>
        <label>2</label>
    </ligand>
</feature>
<feature type="binding site" evidence="23">
    <location>
        <position position="212"/>
    </location>
    <ligand>
        <name>Ca(2+)</name>
        <dbReference type="ChEBI" id="CHEBI:29108"/>
        <label>2</label>
    </ligand>
</feature>
<keyword evidence="9" id="KW-0677">Repeat</keyword>
<keyword evidence="8 28" id="KW-0732">Signal</keyword>
<evidence type="ECO:0000256" key="10">
    <source>
        <dbReference type="ARBA" id="ARBA00022771"/>
    </source>
</evidence>
<keyword evidence="10 25" id="KW-0863">Zinc-finger</keyword>
<evidence type="ECO:0000256" key="3">
    <source>
        <dbReference type="ARBA" id="ARBA00022525"/>
    </source>
</evidence>
<keyword evidence="4" id="KW-0272">Extracellular matrix</keyword>
<keyword evidence="16" id="KW-0865">Zymogen</keyword>
<dbReference type="PROSITE" id="PS50092">
    <property type="entry name" value="TSP1"/>
    <property type="match status" value="3"/>
</dbReference>
<evidence type="ECO:0000256" key="19">
    <source>
        <dbReference type="ARBA" id="ARBA00023180"/>
    </source>
</evidence>
<sequence>MIHAVRLLFLCLCLTNALQFESEDVVPHRINSRLSSRFWKRSEEQPRFRLSAFGQDLTLNLIPDTSFLSPYFSIQRIRSGQPVMDSTMNRTHESEGHLRSCFYSGNVNGDESSVVALSLCSGIYGSFITHGKEYFIEPKQRNNGVHSTEQSHVIKRRALGTHSGSVRFDRSAPVVEETAEEERSGESLTRGSSDARGQMRRRRFVSAPRFIETLVVADASMTHFYGDEIKHYILTLMSMAAHLYKHPSIKNQVNLVVVKMLVVEDEEVGPGVSSIGGMTLRNFCSWQQLFNPPSQRHPGHYDTAMLFTREDICGHDSCDTLGVSDVGTMCDPKSSCSVIEDSGLQAAFTAAHELGHVLSMPHDDSKTCKTQFGDLGGHYLMAPLFVSLNKSSPWSPCSALYVTDFFDSGYGDCLLDFPENVIPLPQELPGLKYSLDHQCQQIFGEEFSLCPNMSDSDLCAQLWCQEDGTSQCTTRNGSLPWADGTTCSENGACLNGLCTSKEEVMQVPVVLDGGWSEWGPWQLCSRTCGGGVEFSYRECTDPSPQNGGKYCEGQRVRYQSCNIQPCENSGGKSFREEQCEMNNSPNYLDFNGNAKQWIPKYAGVSPRDRCKLSCRAKGSNEFKVFGSKVVDGTTCGPDTTSVCVQGQCVKAGCDQVIGSNKRVDKCGICGGDGLSCRKITGSYNKATFGYNDIVTIPVGATNIDIKQRSHRGLKHDGNYLAVKRESGGYILNGNFSVSTVEQDIPVHGAVLKYSGSSTTLERIQSFSQLKETITVQLLATGGDDNPPKVKYSFYIPRDTTLNKSKEKKGLSVHGYHPSGIPEWVLGEWSECSKSCGSGWSRRTVECRDNTGFLSGPCEEPKPADIKACGDLPCPMWQMGPWSSCSQTCGQGERRRTVVCIDYTGKTVEPDKCDANKIPEPVSGDCFNPQAASALVSGGWRADKRPTGSQLSPSTAALCRLSIPRPPDSSGPVRGRYAAVSGSLPAHVDGLRVLLLARGSWLSRSLCNPECNMGAKTFTHTSISHSQEMLDKLNALRSEGHLCDVTIRVQDKLFLAHKVVLACCSDFFRSKLVGRSEEDKFVLDLHHVTVSGFAPLLEYAYTSTLSISTENIIDVLAAASYMQMFAVASTCSEFMKSSILWSPGSNNSLSADKRHESVPESASSHCTLIPMDGSVSPVSSDCSVMERNVPVCRESRRKRKTFVTMASPESPLKCTTQMVTTSPQITNPSPSFSDNAAQPIESSLAFPWTFPFGIDRRFHSDKSKLSESPRCLDQGAAGSSEVVGRRLSDFLSCESSKVVSPPVVVEEDDVRVKVERLSDEEVQEASQTVSASQSSMSDQQTVPGSEQVQEELLISPQSSSIGSMDEGVSEALPSMQGASNTGGHNDDDERLEGIQYPYHLYISPSARPGTNGPDRPFQCPTCGVRFTRIQNLKQHMLIHSGIKPFQCDRCGKKFTRAYSLKMHRLKHEGKRCFRCQICSATFTSFGEYKHHMRVSRHIIRKPRIYECKTCGAMFTNSGNLIVHLRSLNHEASELANYFQSSDFLVPDYLSQVQEEEEVLGVQYDHPVPVPYTAASSSVQLPVISQVSSSTHHCESSTGFLSPEPADPPDAPPSPKVAASDVTTALTEEVKAEHSVGGCSPEAFEEDQPDQAKELVRITIE</sequence>
<dbReference type="Pfam" id="PF01421">
    <property type="entry name" value="Reprolysin"/>
    <property type="match status" value="1"/>
</dbReference>
<dbReference type="SUPFAM" id="SSF55486">
    <property type="entry name" value="Metalloproteases ('zincins'), catalytic domain"/>
    <property type="match status" value="1"/>
</dbReference>
<feature type="signal peptide" evidence="28">
    <location>
        <begin position="1"/>
        <end position="17"/>
    </location>
</feature>
<dbReference type="SUPFAM" id="SSF57667">
    <property type="entry name" value="beta-beta-alpha zinc fingers"/>
    <property type="match status" value="2"/>
</dbReference>
<feature type="domain" description="C2H2-type" evidence="30">
    <location>
        <begin position="1504"/>
        <end position="1533"/>
    </location>
</feature>
<evidence type="ECO:0000256" key="28">
    <source>
        <dbReference type="SAM" id="SignalP"/>
    </source>
</evidence>
<reference evidence="32 33" key="1">
    <citation type="submission" date="2024-04" db="EMBL/GenBank/DDBJ databases">
        <authorList>
            <person name="Waldvogel A.-M."/>
            <person name="Schoenle A."/>
        </authorList>
    </citation>
    <scope>NUCLEOTIDE SEQUENCE [LARGE SCALE GENOMIC DNA]</scope>
</reference>
<dbReference type="Gene3D" id="3.40.390.10">
    <property type="entry name" value="Collagenase (Catalytic Domain)"/>
    <property type="match status" value="1"/>
</dbReference>
<evidence type="ECO:0000256" key="9">
    <source>
        <dbReference type="ARBA" id="ARBA00022737"/>
    </source>
</evidence>
<keyword evidence="12 23" id="KW-0862">Zinc</keyword>
<feature type="binding site" evidence="23 26">
    <location>
        <position position="362"/>
    </location>
    <ligand>
        <name>Zn(2+)</name>
        <dbReference type="ChEBI" id="CHEBI:29105"/>
        <note>catalytic</note>
    </ligand>
</feature>
<feature type="disulfide bond" evidence="24">
    <location>
        <begin position="528"/>
        <end position="566"/>
    </location>
</feature>
<protein>
    <recommendedName>
        <fullName evidence="21">Zinc finger and BTB domain-containing protein 44</fullName>
    </recommendedName>
</protein>
<evidence type="ECO:0000256" key="18">
    <source>
        <dbReference type="ARBA" id="ARBA00023163"/>
    </source>
</evidence>